<dbReference type="Proteomes" id="UP000180235">
    <property type="component" value="Chromosome"/>
</dbReference>
<dbReference type="InterPro" id="IPR053022">
    <property type="entry name" value="Chloroplast_translocon_comp"/>
</dbReference>
<keyword evidence="3 6" id="KW-1133">Transmembrane helix</keyword>
<keyword evidence="9" id="KW-1185">Reference proteome</keyword>
<evidence type="ECO:0000256" key="6">
    <source>
        <dbReference type="SAM" id="Phobius"/>
    </source>
</evidence>
<dbReference type="STRING" id="1188229.GlitD10_2016"/>
<evidence type="ECO:0000256" key="1">
    <source>
        <dbReference type="ARBA" id="ARBA00004167"/>
    </source>
</evidence>
<proteinExistence type="predicted"/>
<evidence type="ECO:0000256" key="5">
    <source>
        <dbReference type="SAM" id="MobiDB-lite"/>
    </source>
</evidence>
<reference evidence="8 9" key="1">
    <citation type="submission" date="2016-10" db="EMBL/GenBank/DDBJ databases">
        <title>Description of Gloeomargarita lithophora gen. nov., sp. nov., a thylakoid-bearing basal-branching cyanobacterium with intracellular carbonates, and proposal for Gloeomargaritales ord. nov.</title>
        <authorList>
            <person name="Moreira D."/>
            <person name="Tavera R."/>
            <person name="Benzerara K."/>
            <person name="Skouri-Panet F."/>
            <person name="Couradeau E."/>
            <person name="Gerard E."/>
            <person name="Loussert C."/>
            <person name="Novelo E."/>
            <person name="Zivanovic Y."/>
            <person name="Lopez-Garcia P."/>
        </authorList>
    </citation>
    <scope>NUCLEOTIDE SEQUENCE [LARGE SCALE GENOMIC DNA]</scope>
    <source>
        <strain evidence="8 9">D10</strain>
    </source>
</reference>
<evidence type="ECO:0000256" key="4">
    <source>
        <dbReference type="ARBA" id="ARBA00023136"/>
    </source>
</evidence>
<evidence type="ECO:0000259" key="7">
    <source>
        <dbReference type="Pfam" id="PF04357"/>
    </source>
</evidence>
<keyword evidence="2 6" id="KW-0812">Transmembrane</keyword>
<feature type="transmembrane region" description="Helical" evidence="6">
    <location>
        <begin position="24"/>
        <end position="47"/>
    </location>
</feature>
<dbReference type="GO" id="GO:0009306">
    <property type="term" value="P:protein secretion"/>
    <property type="evidence" value="ECO:0007669"/>
    <property type="project" value="InterPro"/>
</dbReference>
<feature type="domain" description="Translocation and assembly module TamB C-terminal" evidence="7">
    <location>
        <begin position="1075"/>
        <end position="1477"/>
    </location>
</feature>
<dbReference type="GO" id="GO:0005886">
    <property type="term" value="C:plasma membrane"/>
    <property type="evidence" value="ECO:0007669"/>
    <property type="project" value="InterPro"/>
</dbReference>
<organism evidence="8 9">
    <name type="scientific">Gloeomargarita lithophora Alchichica-D10</name>
    <dbReference type="NCBI Taxonomy" id="1188229"/>
    <lineage>
        <taxon>Bacteria</taxon>
        <taxon>Bacillati</taxon>
        <taxon>Cyanobacteriota</taxon>
        <taxon>Cyanophyceae</taxon>
        <taxon>Gloeomargaritales</taxon>
        <taxon>Gloeomargaritaceae</taxon>
        <taxon>Gloeomargarita</taxon>
    </lineage>
</organism>
<comment type="subcellular location">
    <subcellularLocation>
        <location evidence="1">Membrane</location>
        <topology evidence="1">Single-pass membrane protein</topology>
    </subcellularLocation>
</comment>
<dbReference type="PANTHER" id="PTHR34457">
    <property type="entry name" value="EMBRYO DEFECTIVE 2410"/>
    <property type="match status" value="1"/>
</dbReference>
<dbReference type="Pfam" id="PF04357">
    <property type="entry name" value="TamB"/>
    <property type="match status" value="1"/>
</dbReference>
<evidence type="ECO:0000313" key="8">
    <source>
        <dbReference type="EMBL" id="APB34342.1"/>
    </source>
</evidence>
<keyword evidence="4 6" id="KW-0472">Membrane</keyword>
<accession>A0A1J0AEH0</accession>
<gene>
    <name evidence="8" type="ORF">GlitD10_2016</name>
</gene>
<sequence length="1477" mass="160801">MALELRQLAKTMSRFEGMSYPGRGWWVTGAVVLGTGAGLWAGGSFFVREKLAPLISQELSRTLNRPVTLGAVERFAWTGVRFGASAIPATATDPDYVQLRAIEVQFQPWQLLQERRLDIQLELIQPEAVLHQSPDQQWLRITPEIGNPTSPSPITVQVNQVRMAGGRVTLVPWATRTAQTYEQIQAKVLPGTEEIEFQTQAQAPGGGSLRLAGRWDVGLNFLKAQIQTQAVALPPVGALVGSFTKLPVTLRQGQITSDVSLAWRPGQTPEITGPVQVRGVVVRAPQLAQVQPEIQAQLQFTPQQVRVTEGQIRLAGVTAGVAGTVHFQRGFDLTAQVPATAIERVTQQLGLKSAVRGQVQSDWVVRGTLAQPYIRGRLATVGSLQIDQTRLQQATAEVVLAQGGVDIPRFQAQMAGAQVTGTGRIDPQQRLALRFQGTAQPERFLPPGETLPVRVGTVAVQGQLQGTLPQPQVLMDFQADQAQIPLRGQVQWRAERLQFRATGQQLQAVGAINTRTLAADIQFQVRQYDLQRLPVSLPLDLALRGEVDFQGRLRGNLRQPQISGDLGLIGLRVNHWQFEPQLRGTASFAPTAGVRLDVRGVQDQVAVNMVSGSLPQSVTIRRGRAVIQGQGREGRLAVNFRHIPLALFSSGLLQGDLQGTGLWDARQQRATGQLQVDQARWGNLVATKLGGQFQWRDQQLTLSRGELHQRQSRYQFEGQAQFRSQLQWQAKVQALEAQIQDLVPALISGSPPGANALAVNPVGQPNLPLGEQMAYFNQVQTQVQQYVANQQKNLGLPDLQELRGQWQGQATLQGNHRGELAANFDLRGRDWAWGQYKAERLTLQGRYDGTLQQGRLTLQPLQLVQGESQILFSGVLGGQQQTGQLLLSQIPVSYLTQLLPIPGELTGLVSGRATLAGSQANPQAKGEVQIQAGTWDNTPIQVAQSSFSYHQGRLNFGAELLVSDATSGVEPVRAGGSVPLQLPFSTVKASDDQIQLSLQVKNSGLTLINSLNPFARWQGGAGEIQVDVAGTWREPRLSGLARFQDAQVALTGLGDTLKNLTGEIRFLDDRLAAKQLQAQLNGGTLTLEGILPISRPLTPSDPAFKQPLTLALLPARIEQKNIYAGEASAQVTITGSAQTPVVGGEIQLSQGRVMLSDELLGGGASQSASANGEVPPESPAKTNGNGQKARFQDLKIILGKGLQVVRRPNLNVTTQGTLTLNGPLQKPQPSGTLNLQQGEVNVFLTRFRLDRTYNNQVVFDPRNGFDPDLDLRLTSTVTQGANQLDGNILQRRGNFPNEVPITLAERVQGLEAVRIQASIAGRASRLPNGLELSSSPNRTQEQIIALLGGFSTNSSPESAQLFLTNLASQTLLNEISRSFETDFGGISWRFFPTVLPALPDNRSLQQSALALGGEVRLDVRRFSASFLQMFTSFGNSVSDPNLSQLTLAYRINNQLRIRAVGSSDRDNRLILEYNKQF</sequence>
<dbReference type="OrthoDB" id="536281at2"/>
<name>A0A1J0AEH0_9CYAN</name>
<evidence type="ECO:0000256" key="2">
    <source>
        <dbReference type="ARBA" id="ARBA00022692"/>
    </source>
</evidence>
<dbReference type="InterPro" id="IPR007452">
    <property type="entry name" value="TamB_C"/>
</dbReference>
<dbReference type="PANTHER" id="PTHR34457:SF3">
    <property type="entry name" value="PROTEIN TIC236, CHLOROPLASTIC"/>
    <property type="match status" value="1"/>
</dbReference>
<dbReference type="RefSeq" id="WP_071454794.1">
    <property type="nucleotide sequence ID" value="NZ_CP017675.1"/>
</dbReference>
<evidence type="ECO:0000256" key="3">
    <source>
        <dbReference type="ARBA" id="ARBA00022989"/>
    </source>
</evidence>
<dbReference type="KEGG" id="glt:GlitD10_2016"/>
<protein>
    <recommendedName>
        <fullName evidence="7">Translocation and assembly module TamB C-terminal domain-containing protein</fullName>
    </recommendedName>
</protein>
<dbReference type="EMBL" id="CP017675">
    <property type="protein sequence ID" value="APB34342.1"/>
    <property type="molecule type" value="Genomic_DNA"/>
</dbReference>
<evidence type="ECO:0000313" key="9">
    <source>
        <dbReference type="Proteomes" id="UP000180235"/>
    </source>
</evidence>
<feature type="region of interest" description="Disordered" evidence="5">
    <location>
        <begin position="1162"/>
        <end position="1186"/>
    </location>
</feature>